<keyword evidence="6" id="KW-0547">Nucleotide-binding</keyword>
<gene>
    <name evidence="12" type="ORF">PEVE_00024070</name>
</gene>
<dbReference type="PANTHER" id="PTHR10656">
    <property type="entry name" value="CELL FATE DETERMINING PROTEIN MAB21-RELATED"/>
    <property type="match status" value="1"/>
</dbReference>
<sequence>MGNQGSTMEIRKDQDISSNDDLASSSLRSSVPQFASTDYLYSVASAPELRTNPIRPKELQANLRKYHREKVRLPASEIQWAKQLVYSQTQKLLEYCKRETGVVSGMEYGGTMYERLESKRGNEIDVMLVLKTGSEDVTLHEVVPKLYSKIKLVKDKADTKLARLTDKHGYLQPAKMQVWLDRLAQKWTEKTRRSSDGSRVYTHKNGPAIEIIIRDTNRGGSVTAQIIPCVRFPDESGDYRHYVPCAFKECTKFELGNTSERSILWRRTFSLKEREIVSSLDRSVTSTCRLECLKILKFFFSSDKKLRSFRFYLLKTAFLHYRTTDPEWRADQLAERFLGMLSYVQECVKRKDLPHYFLPSVNLFKGLSGTARDAIDCRLQQLLTDEKQLFYAIYA</sequence>
<dbReference type="Pfam" id="PF03281">
    <property type="entry name" value="Mab-21"/>
    <property type="match status" value="1"/>
</dbReference>
<dbReference type="PANTHER" id="PTHR10656:SF42">
    <property type="entry name" value="CYCLIC GMP-AMP SYNTHASE-LIKE PROTEIN-RELATED"/>
    <property type="match status" value="1"/>
</dbReference>
<dbReference type="InterPro" id="IPR046903">
    <property type="entry name" value="Mab-21-like_nuc_Trfase"/>
</dbReference>
<feature type="domain" description="Mab-21-like HhH/H2TH-like" evidence="11">
    <location>
        <begin position="288"/>
        <end position="375"/>
    </location>
</feature>
<evidence type="ECO:0000259" key="11">
    <source>
        <dbReference type="Pfam" id="PF20266"/>
    </source>
</evidence>
<proteinExistence type="inferred from homology"/>
<evidence type="ECO:0008006" key="14">
    <source>
        <dbReference type="Google" id="ProtNLM"/>
    </source>
</evidence>
<evidence type="ECO:0000256" key="5">
    <source>
        <dbReference type="ARBA" id="ARBA00022723"/>
    </source>
</evidence>
<evidence type="ECO:0000313" key="13">
    <source>
        <dbReference type="Proteomes" id="UP001159427"/>
    </source>
</evidence>
<evidence type="ECO:0000256" key="9">
    <source>
        <dbReference type="SAM" id="MobiDB-lite"/>
    </source>
</evidence>
<organism evidence="12 13">
    <name type="scientific">Porites evermanni</name>
    <dbReference type="NCBI Taxonomy" id="104178"/>
    <lineage>
        <taxon>Eukaryota</taxon>
        <taxon>Metazoa</taxon>
        <taxon>Cnidaria</taxon>
        <taxon>Anthozoa</taxon>
        <taxon>Hexacorallia</taxon>
        <taxon>Scleractinia</taxon>
        <taxon>Fungiina</taxon>
        <taxon>Poritidae</taxon>
        <taxon>Porites</taxon>
    </lineage>
</organism>
<dbReference type="SMART" id="SM01265">
    <property type="entry name" value="Mab-21"/>
    <property type="match status" value="1"/>
</dbReference>
<keyword evidence="13" id="KW-1185">Reference proteome</keyword>
<reference evidence="12 13" key="1">
    <citation type="submission" date="2022-05" db="EMBL/GenBank/DDBJ databases">
        <authorList>
            <consortium name="Genoscope - CEA"/>
            <person name="William W."/>
        </authorList>
    </citation>
    <scope>NUCLEOTIDE SEQUENCE [LARGE SCALE GENOMIC DNA]</scope>
</reference>
<comment type="cofactor">
    <cofactor evidence="1">
        <name>Mg(2+)</name>
        <dbReference type="ChEBI" id="CHEBI:18420"/>
    </cofactor>
</comment>
<comment type="caution">
    <text evidence="12">The sequence shown here is derived from an EMBL/GenBank/DDBJ whole genome shotgun (WGS) entry which is preliminary data.</text>
</comment>
<protein>
    <recommendedName>
        <fullName evidence="14">Cyclic GMP-AMP synthase</fullName>
    </recommendedName>
</protein>
<keyword evidence="7" id="KW-0067">ATP-binding</keyword>
<feature type="domain" description="Mab-21-like nucleotidyltransferase" evidence="10">
    <location>
        <begin position="112"/>
        <end position="277"/>
    </location>
</feature>
<dbReference type="Proteomes" id="UP001159427">
    <property type="component" value="Unassembled WGS sequence"/>
</dbReference>
<evidence type="ECO:0000256" key="1">
    <source>
        <dbReference type="ARBA" id="ARBA00001946"/>
    </source>
</evidence>
<dbReference type="InterPro" id="IPR046906">
    <property type="entry name" value="Mab-21_HhH/H2TH-like"/>
</dbReference>
<feature type="region of interest" description="Disordered" evidence="9">
    <location>
        <begin position="1"/>
        <end position="24"/>
    </location>
</feature>
<keyword evidence="4" id="KW-0548">Nucleotidyltransferase</keyword>
<dbReference type="Gene3D" id="3.30.460.90">
    <property type="match status" value="1"/>
</dbReference>
<dbReference type="Pfam" id="PF20266">
    <property type="entry name" value="Mab-21_C"/>
    <property type="match status" value="1"/>
</dbReference>
<keyword evidence="5" id="KW-0479">Metal-binding</keyword>
<evidence type="ECO:0000256" key="2">
    <source>
        <dbReference type="ARBA" id="ARBA00008307"/>
    </source>
</evidence>
<keyword evidence="3" id="KW-0808">Transferase</keyword>
<evidence type="ECO:0000256" key="6">
    <source>
        <dbReference type="ARBA" id="ARBA00022741"/>
    </source>
</evidence>
<evidence type="ECO:0000256" key="3">
    <source>
        <dbReference type="ARBA" id="ARBA00022679"/>
    </source>
</evidence>
<dbReference type="InterPro" id="IPR024810">
    <property type="entry name" value="MAB21L/cGLR"/>
</dbReference>
<evidence type="ECO:0000313" key="12">
    <source>
        <dbReference type="EMBL" id="CAH3192522.1"/>
    </source>
</evidence>
<dbReference type="EMBL" id="CALNXI010003208">
    <property type="protein sequence ID" value="CAH3192522.1"/>
    <property type="molecule type" value="Genomic_DNA"/>
</dbReference>
<name>A0ABN8SLK7_9CNID</name>
<keyword evidence="8" id="KW-0460">Magnesium</keyword>
<dbReference type="Gene3D" id="1.10.1410.40">
    <property type="match status" value="1"/>
</dbReference>
<evidence type="ECO:0000256" key="7">
    <source>
        <dbReference type="ARBA" id="ARBA00022840"/>
    </source>
</evidence>
<comment type="similarity">
    <text evidence="2">Belongs to the mab-21 family.</text>
</comment>
<accession>A0ABN8SLK7</accession>
<evidence type="ECO:0000259" key="10">
    <source>
        <dbReference type="Pfam" id="PF03281"/>
    </source>
</evidence>
<evidence type="ECO:0000256" key="4">
    <source>
        <dbReference type="ARBA" id="ARBA00022695"/>
    </source>
</evidence>
<evidence type="ECO:0000256" key="8">
    <source>
        <dbReference type="ARBA" id="ARBA00022842"/>
    </source>
</evidence>